<protein>
    <recommendedName>
        <fullName evidence="5">Outer membrane protein with beta-barrel domain</fullName>
    </recommendedName>
</protein>
<dbReference type="RefSeq" id="WP_115879253.1">
    <property type="nucleotide sequence ID" value="NZ_QTTQ01000010.1"/>
</dbReference>
<evidence type="ECO:0000313" key="3">
    <source>
        <dbReference type="EMBL" id="REE81721.1"/>
    </source>
</evidence>
<dbReference type="OrthoDB" id="1419682at2"/>
<keyword evidence="4" id="KW-1185">Reference proteome</keyword>
<dbReference type="EMBL" id="QTTQ01000010">
    <property type="protein sequence ID" value="REE81721.1"/>
    <property type="molecule type" value="Genomic_DNA"/>
</dbReference>
<keyword evidence="2" id="KW-0812">Transmembrane</keyword>
<evidence type="ECO:0000256" key="1">
    <source>
        <dbReference type="SAM" id="Coils"/>
    </source>
</evidence>
<proteinExistence type="predicted"/>
<evidence type="ECO:0008006" key="5">
    <source>
        <dbReference type="Google" id="ProtNLM"/>
    </source>
</evidence>
<evidence type="ECO:0000313" key="4">
    <source>
        <dbReference type="Proteomes" id="UP000256429"/>
    </source>
</evidence>
<reference evidence="3 4" key="1">
    <citation type="submission" date="2018-08" db="EMBL/GenBank/DDBJ databases">
        <title>Genomic Encyclopedia of Type Strains, Phase III (KMG-III): the genomes of soil and plant-associated and newly described type strains.</title>
        <authorList>
            <person name="Whitman W."/>
        </authorList>
    </citation>
    <scope>NUCLEOTIDE SEQUENCE [LARGE SCALE GENOMIC DNA]</scope>
    <source>
        <strain evidence="3 4">325-5</strain>
    </source>
</reference>
<organism evidence="3 4">
    <name type="scientific">Lutibacter oceani</name>
    <dbReference type="NCBI Taxonomy" id="1853311"/>
    <lineage>
        <taxon>Bacteria</taxon>
        <taxon>Pseudomonadati</taxon>
        <taxon>Bacteroidota</taxon>
        <taxon>Flavobacteriia</taxon>
        <taxon>Flavobacteriales</taxon>
        <taxon>Flavobacteriaceae</taxon>
        <taxon>Lutibacter</taxon>
    </lineage>
</organism>
<gene>
    <name evidence="3" type="ORF">BX611_1257</name>
</gene>
<feature type="transmembrane region" description="Helical" evidence="2">
    <location>
        <begin position="44"/>
        <end position="66"/>
    </location>
</feature>
<sequence>MEDKFDKIFSAKVKEVTENNEAPYNPEHWNLLLAKKKKNKRRVLFYWPVAAFLIIAVLGGLGKYFFSNSDLKQQINPKIILDSKNDSLRIDSLKNNDKIYISSSEFDSLNNSNTIISEIDTVNAYSKNKSTKNGYSKAKEVIVSNEIKTKDAIILKDKISKKINDSVNVDIHKIFNNLNNENKQITQIIDKELNNDSITNNNAIVITNQKLKKDSLNLKKDISLLEDNEVITEANSKKPIKLGVDLAPSYNYNQESESSNVGFVGGITVDIPISNKFDINTGILYADQTINLNKPASNLSDIVSSKSSSQIIEKQAIIKGIEIPFNLKYNFSIDKKDLFIAAGITSTTYIKDNIEEIYLVNNRAESSSLDAYGNNIVRYELIQTNNKVVTPNDSNNFNIANILNFSFGIELPVNMKQQSIIIEPYFKYSLMPVTKQNLDFSSVGVHLRYNFSLKNKN</sequence>
<feature type="coiled-coil region" evidence="1">
    <location>
        <begin position="175"/>
        <end position="228"/>
    </location>
</feature>
<keyword evidence="2" id="KW-0472">Membrane</keyword>
<comment type="caution">
    <text evidence="3">The sequence shown here is derived from an EMBL/GenBank/DDBJ whole genome shotgun (WGS) entry which is preliminary data.</text>
</comment>
<accession>A0A3D9RVE1</accession>
<keyword evidence="1" id="KW-0175">Coiled coil</keyword>
<name>A0A3D9RVE1_9FLAO</name>
<evidence type="ECO:0000256" key="2">
    <source>
        <dbReference type="SAM" id="Phobius"/>
    </source>
</evidence>
<dbReference type="Proteomes" id="UP000256429">
    <property type="component" value="Unassembled WGS sequence"/>
</dbReference>
<dbReference type="AlphaFoldDB" id="A0A3D9RVE1"/>
<keyword evidence="2" id="KW-1133">Transmembrane helix</keyword>